<reference evidence="8" key="1">
    <citation type="submission" date="2022-07" db="EMBL/GenBank/DDBJ databases">
        <title>Phylogenomic reconstructions and comparative analyses of Kickxellomycotina fungi.</title>
        <authorList>
            <person name="Reynolds N.K."/>
            <person name="Stajich J.E."/>
            <person name="Barry K."/>
            <person name="Grigoriev I.V."/>
            <person name="Crous P."/>
            <person name="Smith M.E."/>
        </authorList>
    </citation>
    <scope>NUCLEOTIDE SEQUENCE</scope>
    <source>
        <strain evidence="8">RSA 1196</strain>
    </source>
</reference>
<feature type="compositionally biased region" description="Low complexity" evidence="5">
    <location>
        <begin position="323"/>
        <end position="335"/>
    </location>
</feature>
<evidence type="ECO:0000256" key="4">
    <source>
        <dbReference type="ARBA" id="ARBA00023136"/>
    </source>
</evidence>
<feature type="region of interest" description="Disordered" evidence="5">
    <location>
        <begin position="267"/>
        <end position="335"/>
    </location>
</feature>
<dbReference type="PANTHER" id="PTHR16950">
    <property type="entry name" value="ZINC TRANSPORTER SLC39A7 HISTIDINE-RICH MEMBRANE PROTEIN KE4"/>
    <property type="match status" value="1"/>
</dbReference>
<keyword evidence="3 6" id="KW-1133">Transmembrane helix</keyword>
<dbReference type="EMBL" id="JANBPY010003630">
    <property type="protein sequence ID" value="KAJ1950830.1"/>
    <property type="molecule type" value="Genomic_DNA"/>
</dbReference>
<feature type="compositionally biased region" description="Low complexity" evidence="5">
    <location>
        <begin position="298"/>
        <end position="308"/>
    </location>
</feature>
<dbReference type="Pfam" id="PF02535">
    <property type="entry name" value="Zip"/>
    <property type="match status" value="1"/>
</dbReference>
<feature type="transmembrane region" description="Helical" evidence="6">
    <location>
        <begin position="240"/>
        <end position="257"/>
    </location>
</feature>
<dbReference type="InterPro" id="IPR003689">
    <property type="entry name" value="ZIP"/>
</dbReference>
<keyword evidence="9" id="KW-1185">Reference proteome</keyword>
<feature type="signal peptide" evidence="7">
    <location>
        <begin position="1"/>
        <end position="30"/>
    </location>
</feature>
<dbReference type="Proteomes" id="UP001150925">
    <property type="component" value="Unassembled WGS sequence"/>
</dbReference>
<protein>
    <submittedName>
        <fullName evidence="8">Uncharacterized protein</fullName>
    </submittedName>
</protein>
<feature type="region of interest" description="Disordered" evidence="5">
    <location>
        <begin position="73"/>
        <end position="97"/>
    </location>
</feature>
<proteinExistence type="predicted"/>
<feature type="chain" id="PRO_5040998482" evidence="7">
    <location>
        <begin position="31"/>
        <end position="355"/>
    </location>
</feature>
<keyword evidence="2 6" id="KW-0812">Transmembrane</keyword>
<evidence type="ECO:0000256" key="1">
    <source>
        <dbReference type="ARBA" id="ARBA00004141"/>
    </source>
</evidence>
<evidence type="ECO:0000256" key="5">
    <source>
        <dbReference type="SAM" id="MobiDB-lite"/>
    </source>
</evidence>
<evidence type="ECO:0000256" key="3">
    <source>
        <dbReference type="ARBA" id="ARBA00022989"/>
    </source>
</evidence>
<dbReference type="GO" id="GO:0005385">
    <property type="term" value="F:zinc ion transmembrane transporter activity"/>
    <property type="evidence" value="ECO:0007669"/>
    <property type="project" value="TreeGrafter"/>
</dbReference>
<comment type="subcellular location">
    <subcellularLocation>
        <location evidence="1">Membrane</location>
        <topology evidence="1">Multi-pass membrane protein</topology>
    </subcellularLocation>
</comment>
<dbReference type="GO" id="GO:0006882">
    <property type="term" value="P:intracellular zinc ion homeostasis"/>
    <property type="evidence" value="ECO:0007669"/>
    <property type="project" value="TreeGrafter"/>
</dbReference>
<dbReference type="OrthoDB" id="200954at2759"/>
<dbReference type="PANTHER" id="PTHR16950:SF16">
    <property type="entry name" value="ZINC TRANSPORTER ZIP13"/>
    <property type="match status" value="1"/>
</dbReference>
<comment type="caution">
    <text evidence="8">The sequence shown here is derived from an EMBL/GenBank/DDBJ whole genome shotgun (WGS) entry which is preliminary data.</text>
</comment>
<feature type="non-terminal residue" evidence="8">
    <location>
        <position position="355"/>
    </location>
</feature>
<dbReference type="AlphaFoldDB" id="A0A9W8E013"/>
<gene>
    <name evidence="8" type="ORF">IWQ62_006503</name>
</gene>
<evidence type="ECO:0000256" key="2">
    <source>
        <dbReference type="ARBA" id="ARBA00022692"/>
    </source>
</evidence>
<feature type="transmembrane region" description="Helical" evidence="6">
    <location>
        <begin position="172"/>
        <end position="192"/>
    </location>
</feature>
<evidence type="ECO:0000256" key="6">
    <source>
        <dbReference type="SAM" id="Phobius"/>
    </source>
</evidence>
<feature type="transmembrane region" description="Helical" evidence="6">
    <location>
        <begin position="201"/>
        <end position="220"/>
    </location>
</feature>
<accession>A0A9W8E013</accession>
<keyword evidence="7" id="KW-0732">Signal</keyword>
<dbReference type="GO" id="GO:0016020">
    <property type="term" value="C:membrane"/>
    <property type="evidence" value="ECO:0007669"/>
    <property type="project" value="UniProtKB-SubCell"/>
</dbReference>
<evidence type="ECO:0000313" key="9">
    <source>
        <dbReference type="Proteomes" id="UP001150925"/>
    </source>
</evidence>
<evidence type="ECO:0000313" key="8">
    <source>
        <dbReference type="EMBL" id="KAJ1950830.1"/>
    </source>
</evidence>
<name>A0A9W8E013_9FUNG</name>
<sequence>MPTSETTSGWGSRSLLLVVLLLLLPCLVQAHGGHSKKVWDTHASTSCPLEEHCPFYEQVVKVHQAVPPVCPPDCTRQPPSADHHRKDQLDSAGELPLGHPPVAKATGECPFARLQAKLGLGKTTASLGKAESSDPSGCPWAWLGHLLAYLSPVTTSSNVSLWSYLFSSDPKISSFLATAYISIFPNLVLLFVPPNISPDSLNILVSFAVGGLLGDVLLHLLPHTFLEIVHDPPQDHPDQIKVAGLAIFFGLLTFFVIDRVMRLGNNQGHSHGHHHHHSVSGSDHVTSPVKDEKVMGHSTAISSSTSTTLPHQRHPATPTDEASSPVSSQSSPEGSSVKFSAYLNLIADATHNFTD</sequence>
<organism evidence="8 9">
    <name type="scientific">Dispira parvispora</name>
    <dbReference type="NCBI Taxonomy" id="1520584"/>
    <lineage>
        <taxon>Eukaryota</taxon>
        <taxon>Fungi</taxon>
        <taxon>Fungi incertae sedis</taxon>
        <taxon>Zoopagomycota</taxon>
        <taxon>Kickxellomycotina</taxon>
        <taxon>Dimargaritomycetes</taxon>
        <taxon>Dimargaritales</taxon>
        <taxon>Dimargaritaceae</taxon>
        <taxon>Dispira</taxon>
    </lineage>
</organism>
<keyword evidence="4 6" id="KW-0472">Membrane</keyword>
<evidence type="ECO:0000256" key="7">
    <source>
        <dbReference type="SAM" id="SignalP"/>
    </source>
</evidence>